<evidence type="ECO:0000313" key="2">
    <source>
        <dbReference type="EMBL" id="RYJ39835.1"/>
    </source>
</evidence>
<keyword evidence="1" id="KW-0732">Signal</keyword>
<proteinExistence type="predicted"/>
<reference evidence="2 3" key="1">
    <citation type="submission" date="2014-12" db="EMBL/GenBank/DDBJ databases">
        <title>Genome sequence of Flavobacterium anhuiense RCM74.</title>
        <authorList>
            <person name="Kim J.F."/>
            <person name="Song J.Y."/>
            <person name="Kwak M.-J."/>
            <person name="Lee S.-W."/>
        </authorList>
    </citation>
    <scope>NUCLEOTIDE SEQUENCE [LARGE SCALE GENOMIC DNA]</scope>
    <source>
        <strain evidence="2 3">RCM74</strain>
    </source>
</reference>
<protein>
    <submittedName>
        <fullName evidence="2">Uncharacterized protein</fullName>
    </submittedName>
</protein>
<feature type="chain" id="PRO_5019401128" evidence="1">
    <location>
        <begin position="21"/>
        <end position="253"/>
    </location>
</feature>
<organism evidence="2 3">
    <name type="scientific">Flavobacterium anhuiense</name>
    <dbReference type="NCBI Taxonomy" id="459526"/>
    <lineage>
        <taxon>Bacteria</taxon>
        <taxon>Pseudomonadati</taxon>
        <taxon>Bacteroidota</taxon>
        <taxon>Flavobacteriia</taxon>
        <taxon>Flavobacteriales</taxon>
        <taxon>Flavobacteriaceae</taxon>
        <taxon>Flavobacterium</taxon>
    </lineage>
</organism>
<gene>
    <name evidence="2" type="ORF">NU08_0591</name>
</gene>
<dbReference type="RefSeq" id="WP_129745780.1">
    <property type="nucleotide sequence ID" value="NZ_JUIV01000002.1"/>
</dbReference>
<name>A0A444W1Q5_9FLAO</name>
<feature type="signal peptide" evidence="1">
    <location>
        <begin position="1"/>
        <end position="20"/>
    </location>
</feature>
<evidence type="ECO:0000313" key="3">
    <source>
        <dbReference type="Proteomes" id="UP000290433"/>
    </source>
</evidence>
<evidence type="ECO:0000256" key="1">
    <source>
        <dbReference type="SAM" id="SignalP"/>
    </source>
</evidence>
<dbReference type="OrthoDB" id="7433394at2"/>
<accession>A0A444W1Q5</accession>
<dbReference type="AlphaFoldDB" id="A0A444W1Q5"/>
<dbReference type="Proteomes" id="UP000290433">
    <property type="component" value="Unassembled WGS sequence"/>
</dbReference>
<dbReference type="EMBL" id="JUIV01000002">
    <property type="protein sequence ID" value="RYJ39835.1"/>
    <property type="molecule type" value="Genomic_DNA"/>
</dbReference>
<sequence length="253" mass="29310">MKIFKLLLTILVFNSSFLIAQDLKPEYQKFIAKLILEVKNGDKEAIVKRIKFPFNREYPIPSVKDKADFIKRYNQIFDKVLIEKIVKSNPAKDWSEMGWRGIMLNQGDLWIDTDGRIISINYQSEEELKLKNSLIASQKKNVNSSLSNFKEPVAILETSKFRIRIDDLGNDSYRYASWSLNQKMTEKPDLVIEKGTFHADGTGGNHHYEFKKGNFRYQCHFIVLGEKGAPPAMLIVFRSDKKILQQDAKIVSR</sequence>
<comment type="caution">
    <text evidence="2">The sequence shown here is derived from an EMBL/GenBank/DDBJ whole genome shotgun (WGS) entry which is preliminary data.</text>
</comment>